<dbReference type="PRINTS" id="PR00723">
    <property type="entry name" value="SUBTILISIN"/>
</dbReference>
<evidence type="ECO:0000313" key="11">
    <source>
        <dbReference type="Proteomes" id="UP001470230"/>
    </source>
</evidence>
<comment type="similarity">
    <text evidence="1 5">Belongs to the peptidase S8 family.</text>
</comment>
<dbReference type="CDD" id="cd04842">
    <property type="entry name" value="Peptidases_S8_Kp43_protease"/>
    <property type="match status" value="1"/>
</dbReference>
<evidence type="ECO:0000256" key="4">
    <source>
        <dbReference type="ARBA" id="ARBA00022825"/>
    </source>
</evidence>
<keyword evidence="7" id="KW-1133">Transmembrane helix</keyword>
<protein>
    <recommendedName>
        <fullName evidence="9">Peptidase S8/S53 domain-containing protein</fullName>
    </recommendedName>
</protein>
<feature type="compositionally biased region" description="Polar residues" evidence="6">
    <location>
        <begin position="1065"/>
        <end position="1077"/>
    </location>
</feature>
<dbReference type="InterPro" id="IPR008979">
    <property type="entry name" value="Galactose-bd-like_sf"/>
</dbReference>
<dbReference type="InterPro" id="IPR000209">
    <property type="entry name" value="Peptidase_S8/S53_dom"/>
</dbReference>
<feature type="active site" description="Charge relay system" evidence="5">
    <location>
        <position position="259"/>
    </location>
</feature>
<keyword evidence="7" id="KW-0472">Membrane</keyword>
<evidence type="ECO:0000256" key="8">
    <source>
        <dbReference type="SAM" id="SignalP"/>
    </source>
</evidence>
<dbReference type="InterPro" id="IPR051048">
    <property type="entry name" value="Peptidase_S8/S53_subtilisin"/>
</dbReference>
<dbReference type="EMBL" id="JAPFFF010000009">
    <property type="protein sequence ID" value="KAK8883202.1"/>
    <property type="molecule type" value="Genomic_DNA"/>
</dbReference>
<dbReference type="Pfam" id="PF00082">
    <property type="entry name" value="Peptidase_S8"/>
    <property type="match status" value="1"/>
</dbReference>
<keyword evidence="3 5" id="KW-0378">Hydrolase</keyword>
<dbReference type="InterPro" id="IPR023828">
    <property type="entry name" value="Peptidase_S8_Ser-AS"/>
</dbReference>
<feature type="transmembrane region" description="Helical" evidence="7">
    <location>
        <begin position="939"/>
        <end position="963"/>
    </location>
</feature>
<feature type="domain" description="Peptidase S8/S53" evidence="9">
    <location>
        <begin position="207"/>
        <end position="624"/>
    </location>
</feature>
<proteinExistence type="inferred from homology"/>
<evidence type="ECO:0000256" key="2">
    <source>
        <dbReference type="ARBA" id="ARBA00022670"/>
    </source>
</evidence>
<keyword evidence="8" id="KW-0732">Signal</keyword>
<reference evidence="10 11" key="1">
    <citation type="submission" date="2024-04" db="EMBL/GenBank/DDBJ databases">
        <title>Tritrichomonas musculus Genome.</title>
        <authorList>
            <person name="Alves-Ferreira E."/>
            <person name="Grigg M."/>
            <person name="Lorenzi H."/>
            <person name="Galac M."/>
        </authorList>
    </citation>
    <scope>NUCLEOTIDE SEQUENCE [LARGE SCALE GENOMIC DNA]</scope>
    <source>
        <strain evidence="10 11">EAF2021</strain>
    </source>
</reference>
<dbReference type="Gene3D" id="2.60.120.380">
    <property type="match status" value="1"/>
</dbReference>
<evidence type="ECO:0000313" key="10">
    <source>
        <dbReference type="EMBL" id="KAK8883202.1"/>
    </source>
</evidence>
<feature type="active site" description="Charge relay system" evidence="5">
    <location>
        <position position="569"/>
    </location>
</feature>
<name>A0ABR2JY62_9EUKA</name>
<keyword evidence="2 5" id="KW-0645">Protease</keyword>
<dbReference type="SUPFAM" id="SSF49785">
    <property type="entry name" value="Galactose-binding domain-like"/>
    <property type="match status" value="1"/>
</dbReference>
<dbReference type="Proteomes" id="UP001470230">
    <property type="component" value="Unassembled WGS sequence"/>
</dbReference>
<feature type="compositionally biased region" description="Low complexity" evidence="6">
    <location>
        <begin position="1084"/>
        <end position="1100"/>
    </location>
</feature>
<feature type="signal peptide" evidence="8">
    <location>
        <begin position="1"/>
        <end position="18"/>
    </location>
</feature>
<evidence type="ECO:0000256" key="3">
    <source>
        <dbReference type="ARBA" id="ARBA00022801"/>
    </source>
</evidence>
<dbReference type="InterPro" id="IPR015500">
    <property type="entry name" value="Peptidase_S8_subtilisin-rel"/>
</dbReference>
<feature type="active site" description="Charge relay system" evidence="5">
    <location>
        <position position="213"/>
    </location>
</feature>
<dbReference type="InterPro" id="IPR034058">
    <property type="entry name" value="TagA/B/C/D_pept_dom"/>
</dbReference>
<feature type="region of interest" description="Disordered" evidence="6">
    <location>
        <begin position="968"/>
        <end position="1047"/>
    </location>
</feature>
<dbReference type="PANTHER" id="PTHR43399">
    <property type="entry name" value="SUBTILISIN-RELATED"/>
    <property type="match status" value="1"/>
</dbReference>
<feature type="region of interest" description="Disordered" evidence="6">
    <location>
        <begin position="1060"/>
        <end position="1112"/>
    </location>
</feature>
<dbReference type="SUPFAM" id="SSF52743">
    <property type="entry name" value="Subtilisin-like"/>
    <property type="match status" value="1"/>
</dbReference>
<dbReference type="PROSITE" id="PS00138">
    <property type="entry name" value="SUBTILASE_SER"/>
    <property type="match status" value="1"/>
</dbReference>
<gene>
    <name evidence="10" type="ORF">M9Y10_045853</name>
</gene>
<sequence length="1112" mass="121573">MLLFLLCISFVPFNTNEGKGYQPKHSDNTKNTKSLTSGYHHIKIIDNSILSEFPEMFNTDSMENSNWFTRYLTDEQIKQLILSNKTILYPIHKSYKENIQLKGKNRFLVSCSQSFIKKIDHSLIIDIEFVSNDLYSITTPYSNIKKLTKLLINSPDVLSFSELPSIKLLNRWAKGFVQNGDNSILFNGNTYVGNNSLNSLGYKGENQVATIEDSGVDTTLRYFKDNSIDAPINKVNLNHRKIVKYKTLSKTDHADYSGHGTHCAGSIVGENIDDSDFFNAYNGGAPKAKLFVVDLEDSHGDMYIDTDFSNTIADMNTLGSFVSSNSWGLDSESNQVKYQYDVASYNNPSILWVFAAGNSYGFGTVLTPASCKNLLTVGALDTLYNNNLEKSSNTQFDIIVENQTNQVIKPSVFFVNDEYDSLMASNILPKAINANNKTAVIYEAGTSSYSDAAVFSSDCNQAVDAINRGATVILASSILSCPNQNINNAIGVIIPNSASFDSKILGRRISLVPKVTSPQNPPTMKVARFSSKGPSFYGSVKPEVVAPGSDIISADNGHYNSVQYMSGTSMACPTAAGSMIILREYAMDKFGITKPTSNLLKALVVCGAEKPNKPEMPDNEWGFGMLNIGNVVENISGNKVLIQNEISITFGKTLSFDLNVFDATRPLSIAMAYIDFPTAAESRISLVVDLDLFVVSPKGKLLHPLGNSEDQYSTVERIYVQPANIEIGTYHVYVKASKPGASTSSTSIPFSLVARGSIDSFTPTPSSSKLLDNSTNSPWTNVCSDPSFATADGCNCNDAKTGLFCQQEVINLPIDSDQVYRIPPMETLYLKGVLNGMNENFNLNLYQQTTPHNYFNVHSNPSNKPDKVLNYAYMNKFNTTKESLTGGPANFPSNSPVYFAISNFGSHEGVITLSLTIDMPPEYGGANYVPRGVNAISTAGTVVAIIIVILFVVAIIFAIVFCTRNKRKRKNKRRNSSEDHPATVVDETNNNGGGTANMSVPPECNGSYVPPSYPSGYNNTYPYPSPNYPPQNGQQVPPNAYSPSPAPTPYINAPIVEPQPVPNAGYNSNTNTNQGQPAINPYDPANFPTVNANNNANKPSYYPPYADPNDDK</sequence>
<evidence type="ECO:0000256" key="6">
    <source>
        <dbReference type="SAM" id="MobiDB-lite"/>
    </source>
</evidence>
<dbReference type="PROSITE" id="PS00137">
    <property type="entry name" value="SUBTILASE_HIS"/>
    <property type="match status" value="1"/>
</dbReference>
<accession>A0ABR2JY62</accession>
<dbReference type="Gene3D" id="3.40.50.200">
    <property type="entry name" value="Peptidase S8/S53 domain"/>
    <property type="match status" value="2"/>
</dbReference>
<evidence type="ECO:0000256" key="1">
    <source>
        <dbReference type="ARBA" id="ARBA00011073"/>
    </source>
</evidence>
<evidence type="ECO:0000256" key="5">
    <source>
        <dbReference type="PROSITE-ProRule" id="PRU01240"/>
    </source>
</evidence>
<evidence type="ECO:0000259" key="9">
    <source>
        <dbReference type="Pfam" id="PF00082"/>
    </source>
</evidence>
<keyword evidence="7" id="KW-0812">Transmembrane</keyword>
<dbReference type="InterPro" id="IPR022398">
    <property type="entry name" value="Peptidase_S8_His-AS"/>
</dbReference>
<evidence type="ECO:0000256" key="7">
    <source>
        <dbReference type="SAM" id="Phobius"/>
    </source>
</evidence>
<dbReference type="InterPro" id="IPR036852">
    <property type="entry name" value="Peptidase_S8/S53_dom_sf"/>
</dbReference>
<keyword evidence="11" id="KW-1185">Reference proteome</keyword>
<dbReference type="PROSITE" id="PS51892">
    <property type="entry name" value="SUBTILASE"/>
    <property type="match status" value="1"/>
</dbReference>
<keyword evidence="4 5" id="KW-0720">Serine protease</keyword>
<organism evidence="10 11">
    <name type="scientific">Tritrichomonas musculus</name>
    <dbReference type="NCBI Taxonomy" id="1915356"/>
    <lineage>
        <taxon>Eukaryota</taxon>
        <taxon>Metamonada</taxon>
        <taxon>Parabasalia</taxon>
        <taxon>Tritrichomonadida</taxon>
        <taxon>Tritrichomonadidae</taxon>
        <taxon>Tritrichomonas</taxon>
    </lineage>
</organism>
<comment type="caution">
    <text evidence="10">The sequence shown here is derived from an EMBL/GenBank/DDBJ whole genome shotgun (WGS) entry which is preliminary data.</text>
</comment>
<dbReference type="PANTHER" id="PTHR43399:SF4">
    <property type="entry name" value="CELL WALL-ASSOCIATED PROTEASE"/>
    <property type="match status" value="1"/>
</dbReference>
<feature type="chain" id="PRO_5047326911" description="Peptidase S8/S53 domain-containing protein" evidence="8">
    <location>
        <begin position="19"/>
        <end position="1112"/>
    </location>
</feature>